<dbReference type="AlphaFoldDB" id="A0A1H0WRU4"/>
<dbReference type="STRING" id="641025.SAMN05421507_1229"/>
<organism evidence="1 2">
    <name type="scientific">Lentzea jiangxiensis</name>
    <dbReference type="NCBI Taxonomy" id="641025"/>
    <lineage>
        <taxon>Bacteria</taxon>
        <taxon>Bacillati</taxon>
        <taxon>Actinomycetota</taxon>
        <taxon>Actinomycetes</taxon>
        <taxon>Pseudonocardiales</taxon>
        <taxon>Pseudonocardiaceae</taxon>
        <taxon>Lentzea</taxon>
    </lineage>
</organism>
<sequence length="70" mass="7670">MALGELHNLAGWACFDTGLADSTRVHFAQALVLTGWSRHNGLVAIPVARRPRRWAVGVKAGFVLDHYGEE</sequence>
<keyword evidence="2" id="KW-1185">Reference proteome</keyword>
<dbReference type="RefSeq" id="WP_090103901.1">
    <property type="nucleotide sequence ID" value="NZ_FNIX01000022.1"/>
</dbReference>
<dbReference type="EMBL" id="FNIX01000022">
    <property type="protein sequence ID" value="SDP93437.1"/>
    <property type="molecule type" value="Genomic_DNA"/>
</dbReference>
<reference evidence="2" key="1">
    <citation type="submission" date="2016-10" db="EMBL/GenBank/DDBJ databases">
        <authorList>
            <person name="Varghese N."/>
            <person name="Submissions S."/>
        </authorList>
    </citation>
    <scope>NUCLEOTIDE SEQUENCE [LARGE SCALE GENOMIC DNA]</scope>
    <source>
        <strain evidence="2">CGMCC 4.6609</strain>
    </source>
</reference>
<dbReference type="OrthoDB" id="3213425at2"/>
<name>A0A1H0WRU4_9PSEU</name>
<gene>
    <name evidence="1" type="ORF">SAMN05421507_1229</name>
</gene>
<protein>
    <submittedName>
        <fullName evidence="1">Uncharacterized protein</fullName>
    </submittedName>
</protein>
<accession>A0A1H0WRU4</accession>
<evidence type="ECO:0000313" key="2">
    <source>
        <dbReference type="Proteomes" id="UP000199691"/>
    </source>
</evidence>
<evidence type="ECO:0000313" key="1">
    <source>
        <dbReference type="EMBL" id="SDP93437.1"/>
    </source>
</evidence>
<proteinExistence type="predicted"/>
<dbReference type="Proteomes" id="UP000199691">
    <property type="component" value="Unassembled WGS sequence"/>
</dbReference>